<name>A0A9W6VKW4_9ACTN</name>
<reference evidence="1" key="1">
    <citation type="submission" date="2023-03" db="EMBL/GenBank/DDBJ databases">
        <title>Actinoallomurus iriomotensis NBRC 103681.</title>
        <authorList>
            <person name="Ichikawa N."/>
            <person name="Sato H."/>
            <person name="Tonouchi N."/>
        </authorList>
    </citation>
    <scope>NUCLEOTIDE SEQUENCE</scope>
    <source>
        <strain evidence="1">NBRC 103681</strain>
    </source>
</reference>
<accession>A0A9W6VKW4</accession>
<dbReference type="Proteomes" id="UP001165135">
    <property type="component" value="Unassembled WGS sequence"/>
</dbReference>
<evidence type="ECO:0000313" key="2">
    <source>
        <dbReference type="Proteomes" id="UP001165135"/>
    </source>
</evidence>
<proteinExistence type="predicted"/>
<sequence>MISLIRSSLRLPRRRLRPERYSLVGRLSPIEYEPDADERELFEQAGLGRVLPLLLGLDQDLEFGLCHDVARHRLGAEPDPGALPF</sequence>
<gene>
    <name evidence="1" type="ORF">Airi01_040100</name>
</gene>
<protein>
    <submittedName>
        <fullName evidence="1">Uncharacterized protein</fullName>
    </submittedName>
</protein>
<dbReference type="EMBL" id="BSTJ01000004">
    <property type="protein sequence ID" value="GLY75743.1"/>
    <property type="molecule type" value="Genomic_DNA"/>
</dbReference>
<dbReference type="RefSeq" id="WP_285623128.1">
    <property type="nucleotide sequence ID" value="NZ_BSTJ01000004.1"/>
</dbReference>
<dbReference type="AlphaFoldDB" id="A0A9W6VKW4"/>
<organism evidence="1 2">
    <name type="scientific">Actinoallomurus iriomotensis</name>
    <dbReference type="NCBI Taxonomy" id="478107"/>
    <lineage>
        <taxon>Bacteria</taxon>
        <taxon>Bacillati</taxon>
        <taxon>Actinomycetota</taxon>
        <taxon>Actinomycetes</taxon>
        <taxon>Streptosporangiales</taxon>
        <taxon>Thermomonosporaceae</taxon>
        <taxon>Actinoallomurus</taxon>
    </lineage>
</organism>
<comment type="caution">
    <text evidence="1">The sequence shown here is derived from an EMBL/GenBank/DDBJ whole genome shotgun (WGS) entry which is preliminary data.</text>
</comment>
<evidence type="ECO:0000313" key="1">
    <source>
        <dbReference type="EMBL" id="GLY75743.1"/>
    </source>
</evidence>